<accession>A0A430AT39</accession>
<feature type="domain" description="Putative Se/S carrier protein-like" evidence="1">
    <location>
        <begin position="5"/>
        <end position="72"/>
    </location>
</feature>
<dbReference type="InterPro" id="IPR021778">
    <property type="entry name" value="Se/S_carrier-like"/>
</dbReference>
<dbReference type="AlphaFoldDB" id="A0A430AT39"/>
<dbReference type="EMBL" id="NGKC01000009">
    <property type="protein sequence ID" value="RSU11225.1"/>
    <property type="molecule type" value="Genomic_DNA"/>
</dbReference>
<proteinExistence type="predicted"/>
<name>A0A430AT39_9ENTE</name>
<keyword evidence="3" id="KW-1185">Reference proteome</keyword>
<evidence type="ECO:0000259" key="1">
    <source>
        <dbReference type="Pfam" id="PF11823"/>
    </source>
</evidence>
<dbReference type="Proteomes" id="UP000286773">
    <property type="component" value="Unassembled WGS sequence"/>
</dbReference>
<evidence type="ECO:0000313" key="2">
    <source>
        <dbReference type="EMBL" id="RSU11225.1"/>
    </source>
</evidence>
<reference evidence="2 3" key="1">
    <citation type="submission" date="2017-05" db="EMBL/GenBank/DDBJ databases">
        <title>Vagococcus spp. assemblies.</title>
        <authorList>
            <person name="Gulvik C.A."/>
        </authorList>
    </citation>
    <scope>NUCLEOTIDE SEQUENCE [LARGE SCALE GENOMIC DNA]</scope>
    <source>
        <strain evidence="2 3">LMG 24798</strain>
    </source>
</reference>
<dbReference type="Pfam" id="PF11823">
    <property type="entry name" value="Se_S_carrier"/>
    <property type="match status" value="1"/>
</dbReference>
<sequence>MTEEALMTFPSTHDAIGAEKVLAALALPGRLVATPERISAGCGFSMKFPLAETVRIQEGLTQAGVSYAEIYRIANNRTYVRV</sequence>
<protein>
    <recommendedName>
        <fullName evidence="1">Putative Se/S carrier protein-like domain-containing protein</fullName>
    </recommendedName>
</protein>
<gene>
    <name evidence="2" type="ORF">CBF27_09000</name>
</gene>
<dbReference type="OrthoDB" id="2187432at2"/>
<evidence type="ECO:0000313" key="3">
    <source>
        <dbReference type="Proteomes" id="UP000286773"/>
    </source>
</evidence>
<organism evidence="2 3">
    <name type="scientific">Vagococcus acidifermentans</name>
    <dbReference type="NCBI Taxonomy" id="564710"/>
    <lineage>
        <taxon>Bacteria</taxon>
        <taxon>Bacillati</taxon>
        <taxon>Bacillota</taxon>
        <taxon>Bacilli</taxon>
        <taxon>Lactobacillales</taxon>
        <taxon>Enterococcaceae</taxon>
        <taxon>Vagococcus</taxon>
    </lineage>
</organism>
<comment type="caution">
    <text evidence="2">The sequence shown here is derived from an EMBL/GenBank/DDBJ whole genome shotgun (WGS) entry which is preliminary data.</text>
</comment>